<proteinExistence type="predicted"/>
<name>A0ABY1PGC9_9BACT</name>
<dbReference type="RefSeq" id="WP_283414462.1">
    <property type="nucleotide sequence ID" value="NZ_FXUA01000009.1"/>
</dbReference>
<evidence type="ECO:0000313" key="1">
    <source>
        <dbReference type="EMBL" id="SMP33777.1"/>
    </source>
</evidence>
<keyword evidence="2" id="KW-1185">Reference proteome</keyword>
<dbReference type="EMBL" id="FXUA01000009">
    <property type="protein sequence ID" value="SMP33777.1"/>
    <property type="molecule type" value="Genomic_DNA"/>
</dbReference>
<dbReference type="Proteomes" id="UP001157915">
    <property type="component" value="Unassembled WGS sequence"/>
</dbReference>
<protein>
    <recommendedName>
        <fullName evidence="3">Bacteriocin-type signal sequence-containing protein</fullName>
    </recommendedName>
</protein>
<comment type="caution">
    <text evidence="1">The sequence shown here is derived from an EMBL/GenBank/DDBJ whole genome shotgun (WGS) entry which is preliminary data.</text>
</comment>
<accession>A0ABY1PGC9</accession>
<gene>
    <name evidence="1" type="ORF">SAMN06265367_1092</name>
</gene>
<sequence>MEKLTNDQMENLVGGDYCDVLYTMIFKGEFQGDDELSAQAVGYFDQYCSDYDPN</sequence>
<evidence type="ECO:0008006" key="3">
    <source>
        <dbReference type="Google" id="ProtNLM"/>
    </source>
</evidence>
<organism evidence="1 2">
    <name type="scientific">Algoriphagus winogradskyi</name>
    <dbReference type="NCBI Taxonomy" id="237017"/>
    <lineage>
        <taxon>Bacteria</taxon>
        <taxon>Pseudomonadati</taxon>
        <taxon>Bacteroidota</taxon>
        <taxon>Cytophagia</taxon>
        <taxon>Cytophagales</taxon>
        <taxon>Cyclobacteriaceae</taxon>
        <taxon>Algoriphagus</taxon>
    </lineage>
</organism>
<evidence type="ECO:0000313" key="2">
    <source>
        <dbReference type="Proteomes" id="UP001157915"/>
    </source>
</evidence>
<reference evidence="1 2" key="1">
    <citation type="submission" date="2017-05" db="EMBL/GenBank/DDBJ databases">
        <authorList>
            <person name="Varghese N."/>
            <person name="Submissions S."/>
        </authorList>
    </citation>
    <scope>NUCLEOTIDE SEQUENCE [LARGE SCALE GENOMIC DNA]</scope>
    <source>
        <strain evidence="1 2">DSM 15360</strain>
    </source>
</reference>